<comment type="caution">
    <text evidence="4">The sequence shown here is derived from an EMBL/GenBank/DDBJ whole genome shotgun (WGS) entry which is preliminary data.</text>
</comment>
<dbReference type="Gene3D" id="3.30.450.20">
    <property type="entry name" value="PAS domain"/>
    <property type="match status" value="2"/>
</dbReference>
<dbReference type="EMBL" id="WMBC01000002">
    <property type="protein sequence ID" value="MTD60483.1"/>
    <property type="molecule type" value="Genomic_DNA"/>
</dbReference>
<reference evidence="4 5" key="1">
    <citation type="submission" date="2019-11" db="EMBL/GenBank/DDBJ databases">
        <title>Draft genome sequence of Blautia luti DSM 14534T, isolated from human stool.</title>
        <authorList>
            <person name="Ortiz R."/>
            <person name="Melis-Arcos F."/>
            <person name="Covarrubias P."/>
            <person name="Cardenas J.P."/>
            <person name="Perez-Donoso J."/>
            <person name="Almonacid D."/>
        </authorList>
    </citation>
    <scope>NUCLEOTIDE SEQUENCE [LARGE SCALE GENOMIC DNA]</scope>
    <source>
        <strain evidence="4 5">DSM 14534</strain>
    </source>
</reference>
<dbReference type="InterPro" id="IPR000160">
    <property type="entry name" value="GGDEF_dom"/>
</dbReference>
<dbReference type="PANTHER" id="PTHR33121:SF70">
    <property type="entry name" value="SIGNALING PROTEIN YKOW"/>
    <property type="match status" value="1"/>
</dbReference>
<dbReference type="SUPFAM" id="SSF141868">
    <property type="entry name" value="EAL domain-like"/>
    <property type="match status" value="1"/>
</dbReference>
<dbReference type="InterPro" id="IPR013655">
    <property type="entry name" value="PAS_fold_3"/>
</dbReference>
<gene>
    <name evidence="4" type="ORF">GKZ57_04205</name>
</gene>
<sequence length="1016" mass="118988">MAYADDRKFVEDYYKMLSFLNESTNDHFFVWDIRENVVHFAKEINKDYEKRRDDIYTYRLQTLKDMIYSRDKERLLRLLGNIADGNESMVDVDFRYLDQFGKKCWINGRGKAVRNDRHQPFMVMGCLSRRVLAEKIDMLTGLRNYNKMLEDMGKNIARGRRGHLMVLGIDGFRDVNQRMGRSYGNKVLKQIAEILDRMKGEDETIYRLDGDHFAVDLMGRSRKETEGFFQQIQDRMDFLCTFSAGVVCYPFEKETDINILISYADNAMTRAKEDGKNRMVYFSSEDYNKTLSRIELRQEMRESIRNGFEGFELYYQPQVTSNEYELHGAEALLRYHSKKFGFMSPVVFIPVLEQSGLIVPVGKWVMKQAFEQCAKWRRIKKDFNISVNVSYVQLQERTIVDDVIEAAKEADLPGNLITVEITESMQLQNYNYFNDIFYSWRNKGMHISIDDFGTGYSSLSYLKGLEIDEVKIDRCFVRQIQKSAYNYRLLSNMLELTHSAQIRVCCEGVEDEEELRCLDSLFPELIQGFLFGRPMPAEEFEKTCLMPSEEYVHLIQRLSQSHEKNQKEKERFSSIALTEEQFEYRRLLDHLEEVIYLVDMDSLEVYFMNDAARKFTGVYNYFGAKCYQVFSGGTKKCTGCMINVDGADKEEHFTGKMLYEFCGEHMGVREKIIKWDGRDMKLVVAWPLDEDSRLLAEKFSTETYTLEQIVNMYAMAAEKQSEPDLMKGILDFAGRFYQADRVCLFLHDEQLDVWQDVLAYHDKGIMDKKRYFELTTSRNMEPWVELLSREKAVCISSTEEYREKENVLWRGLKMQNISTCMLCGIWSEKELIGFISVDDADSGLGDMRLLKRASHLIQEVLCHKRDKRDLHTRLHQLVEKKLDHDILSVSGLGLWQIKINKDTGKSVLLADDNMRKLIEADDFMTPAQCYEQWNSRIHKDYLRYVNNAVETMIATGDTVEVEYPWKHSERGWVRVRCVGTKTTESGTIITLEGYHRLLDDLQRFHPGIPVEQAAEN</sequence>
<dbReference type="SUPFAM" id="SSF55781">
    <property type="entry name" value="GAF domain-like"/>
    <property type="match status" value="1"/>
</dbReference>
<dbReference type="GO" id="GO:0071111">
    <property type="term" value="F:cyclic-guanylate-specific phosphodiesterase activity"/>
    <property type="evidence" value="ECO:0007669"/>
    <property type="project" value="InterPro"/>
</dbReference>
<dbReference type="InterPro" id="IPR043128">
    <property type="entry name" value="Rev_trsase/Diguanyl_cyclase"/>
</dbReference>
<dbReference type="AlphaFoldDB" id="A0A844GER0"/>
<dbReference type="InterPro" id="IPR035919">
    <property type="entry name" value="EAL_sf"/>
</dbReference>
<dbReference type="RefSeq" id="WP_154779800.1">
    <property type="nucleotide sequence ID" value="NZ_WMBC01000002.1"/>
</dbReference>
<dbReference type="SUPFAM" id="SSF55785">
    <property type="entry name" value="PYP-like sensor domain (PAS domain)"/>
    <property type="match status" value="1"/>
</dbReference>
<feature type="domain" description="PAS" evidence="1">
    <location>
        <begin position="580"/>
        <end position="617"/>
    </location>
</feature>
<dbReference type="InterPro" id="IPR029787">
    <property type="entry name" value="Nucleotide_cyclase"/>
</dbReference>
<dbReference type="InterPro" id="IPR035965">
    <property type="entry name" value="PAS-like_dom_sf"/>
</dbReference>
<dbReference type="InterPro" id="IPR000014">
    <property type="entry name" value="PAS"/>
</dbReference>
<dbReference type="CDD" id="cd01949">
    <property type="entry name" value="GGDEF"/>
    <property type="match status" value="1"/>
</dbReference>
<dbReference type="CDD" id="cd01948">
    <property type="entry name" value="EAL"/>
    <property type="match status" value="1"/>
</dbReference>
<dbReference type="PROSITE" id="PS50887">
    <property type="entry name" value="GGDEF"/>
    <property type="match status" value="1"/>
</dbReference>
<evidence type="ECO:0000259" key="3">
    <source>
        <dbReference type="PROSITE" id="PS50887"/>
    </source>
</evidence>
<dbReference type="Gene3D" id="3.20.20.450">
    <property type="entry name" value="EAL domain"/>
    <property type="match status" value="1"/>
</dbReference>
<name>A0A844GER0_9FIRM</name>
<feature type="domain" description="EAL" evidence="2">
    <location>
        <begin position="293"/>
        <end position="548"/>
    </location>
</feature>
<dbReference type="Proteomes" id="UP000437824">
    <property type="component" value="Unassembled WGS sequence"/>
</dbReference>
<evidence type="ECO:0000313" key="4">
    <source>
        <dbReference type="EMBL" id="MTD60483.1"/>
    </source>
</evidence>
<dbReference type="SMART" id="SM00267">
    <property type="entry name" value="GGDEF"/>
    <property type="match status" value="1"/>
</dbReference>
<dbReference type="PROSITE" id="PS50883">
    <property type="entry name" value="EAL"/>
    <property type="match status" value="1"/>
</dbReference>
<feature type="domain" description="GGDEF" evidence="3">
    <location>
        <begin position="160"/>
        <end position="284"/>
    </location>
</feature>
<evidence type="ECO:0000259" key="1">
    <source>
        <dbReference type="PROSITE" id="PS50112"/>
    </source>
</evidence>
<dbReference type="Gene3D" id="3.30.70.270">
    <property type="match status" value="1"/>
</dbReference>
<dbReference type="PANTHER" id="PTHR33121">
    <property type="entry name" value="CYCLIC DI-GMP PHOSPHODIESTERASE PDEF"/>
    <property type="match status" value="1"/>
</dbReference>
<organism evidence="4 5">
    <name type="scientific">Blautia luti DSM 14534 = JCM 17040</name>
    <dbReference type="NCBI Taxonomy" id="649762"/>
    <lineage>
        <taxon>Bacteria</taxon>
        <taxon>Bacillati</taxon>
        <taxon>Bacillota</taxon>
        <taxon>Clostridia</taxon>
        <taxon>Lachnospirales</taxon>
        <taxon>Lachnospiraceae</taxon>
        <taxon>Blautia</taxon>
    </lineage>
</organism>
<evidence type="ECO:0000313" key="5">
    <source>
        <dbReference type="Proteomes" id="UP000437824"/>
    </source>
</evidence>
<proteinExistence type="predicted"/>
<protein>
    <submittedName>
        <fullName evidence="4">EAL domain-containing protein</fullName>
    </submittedName>
</protein>
<dbReference type="Pfam" id="PF00563">
    <property type="entry name" value="EAL"/>
    <property type="match status" value="1"/>
</dbReference>
<dbReference type="InterPro" id="IPR050706">
    <property type="entry name" value="Cyclic-di-GMP_PDE-like"/>
</dbReference>
<evidence type="ECO:0000259" key="2">
    <source>
        <dbReference type="PROSITE" id="PS50883"/>
    </source>
</evidence>
<dbReference type="Pfam" id="PF08447">
    <property type="entry name" value="PAS_3"/>
    <property type="match status" value="1"/>
</dbReference>
<dbReference type="SMART" id="SM00052">
    <property type="entry name" value="EAL"/>
    <property type="match status" value="1"/>
</dbReference>
<dbReference type="PROSITE" id="PS50112">
    <property type="entry name" value="PAS"/>
    <property type="match status" value="1"/>
</dbReference>
<dbReference type="InterPro" id="IPR001633">
    <property type="entry name" value="EAL_dom"/>
</dbReference>
<accession>A0A844GER0</accession>
<dbReference type="SUPFAM" id="SSF55073">
    <property type="entry name" value="Nucleotide cyclase"/>
    <property type="match status" value="1"/>
</dbReference>
<dbReference type="Pfam" id="PF00990">
    <property type="entry name" value="GGDEF"/>
    <property type="match status" value="1"/>
</dbReference>
<dbReference type="NCBIfam" id="TIGR00254">
    <property type="entry name" value="GGDEF"/>
    <property type="match status" value="1"/>
</dbReference>